<dbReference type="Proteomes" id="UP000663823">
    <property type="component" value="Unassembled WGS sequence"/>
</dbReference>
<dbReference type="EMBL" id="CAJOAX010012275">
    <property type="protein sequence ID" value="CAF4109249.1"/>
    <property type="molecule type" value="Genomic_DNA"/>
</dbReference>
<protein>
    <submittedName>
        <fullName evidence="1">Uncharacterized protein</fullName>
    </submittedName>
</protein>
<proteinExistence type="predicted"/>
<evidence type="ECO:0000313" key="2">
    <source>
        <dbReference type="Proteomes" id="UP000663823"/>
    </source>
</evidence>
<accession>A0A819VIJ2</accession>
<reference evidence="1" key="1">
    <citation type="submission" date="2021-02" db="EMBL/GenBank/DDBJ databases">
        <authorList>
            <person name="Nowell W R."/>
        </authorList>
    </citation>
    <scope>NUCLEOTIDE SEQUENCE</scope>
</reference>
<comment type="caution">
    <text evidence="1">The sequence shown here is derived from an EMBL/GenBank/DDBJ whole genome shotgun (WGS) entry which is preliminary data.</text>
</comment>
<evidence type="ECO:0000313" key="1">
    <source>
        <dbReference type="EMBL" id="CAF4109249.1"/>
    </source>
</evidence>
<organism evidence="1 2">
    <name type="scientific">Rotaria sordida</name>
    <dbReference type="NCBI Taxonomy" id="392033"/>
    <lineage>
        <taxon>Eukaryota</taxon>
        <taxon>Metazoa</taxon>
        <taxon>Spiralia</taxon>
        <taxon>Gnathifera</taxon>
        <taxon>Rotifera</taxon>
        <taxon>Eurotatoria</taxon>
        <taxon>Bdelloidea</taxon>
        <taxon>Philodinida</taxon>
        <taxon>Philodinidae</taxon>
        <taxon>Rotaria</taxon>
    </lineage>
</organism>
<dbReference type="AlphaFoldDB" id="A0A819VIJ2"/>
<name>A0A819VIJ2_9BILA</name>
<gene>
    <name evidence="1" type="ORF">OTI717_LOCUS34444</name>
</gene>
<sequence>MSVNNDNVETSFYSGSPISVHDACDRLIRLIFFPSDCRLPKTIVTLFKMTNNNYHPEASIRCVECSQILTQSNKEDGLIFCIHNVSAHLLNIVQYNAYHGCVDCFIKGVAIGKQIYFSFSEQVEKLKNYEFYLKNYSHIPHRSIQGKKGLSPLLTLLQVPDQTPCDSMHLIYHGHAKTLLKL</sequence>